<keyword evidence="8" id="KW-1185">Reference proteome</keyword>
<comment type="similarity">
    <text evidence="2">Belongs to the UPF0057 (PMP3) family.</text>
</comment>
<evidence type="ECO:0000256" key="2">
    <source>
        <dbReference type="ARBA" id="ARBA00009530"/>
    </source>
</evidence>
<protein>
    <recommendedName>
        <fullName evidence="9">Plasma membrane proteolipid 3</fullName>
    </recommendedName>
</protein>
<dbReference type="EMBL" id="SPLM01000110">
    <property type="protein sequence ID" value="TMW58792.1"/>
    <property type="molecule type" value="Genomic_DNA"/>
</dbReference>
<feature type="transmembrane region" description="Helical" evidence="6">
    <location>
        <begin position="12"/>
        <end position="32"/>
    </location>
</feature>
<dbReference type="PANTHER" id="PTHR21659:SF42">
    <property type="entry name" value="UPF0057 MEMBRANE PROTEIN ZK632.10-RELATED"/>
    <property type="match status" value="1"/>
</dbReference>
<dbReference type="GO" id="GO:0016020">
    <property type="term" value="C:membrane"/>
    <property type="evidence" value="ECO:0007669"/>
    <property type="project" value="UniProtKB-SubCell"/>
</dbReference>
<dbReference type="Pfam" id="PF01679">
    <property type="entry name" value="Pmp3"/>
    <property type="match status" value="1"/>
</dbReference>
<comment type="caution">
    <text evidence="7">The sequence shown here is derived from an EMBL/GenBank/DDBJ whole genome shotgun (WGS) entry which is preliminary data.</text>
</comment>
<gene>
    <name evidence="7" type="ORF">Poli38472_006937</name>
</gene>
<accession>A0A8K1C912</accession>
<dbReference type="AlphaFoldDB" id="A0A8K1C912"/>
<sequence length="96" mass="10877">MASYAMTSYSRATPPPAIAALIMPPLVVFHQFGWTQELVLNILLTLMGFVPGVVHAMYCTLKAVLLRSRYHRPRVLDCNALITQHKSIYYPATKHY</sequence>
<dbReference type="OrthoDB" id="2802411at2759"/>
<keyword evidence="4 6" id="KW-1133">Transmembrane helix</keyword>
<organism evidence="7 8">
    <name type="scientific">Pythium oligandrum</name>
    <name type="common">Mycoparasitic fungus</name>
    <dbReference type="NCBI Taxonomy" id="41045"/>
    <lineage>
        <taxon>Eukaryota</taxon>
        <taxon>Sar</taxon>
        <taxon>Stramenopiles</taxon>
        <taxon>Oomycota</taxon>
        <taxon>Peronosporomycetes</taxon>
        <taxon>Pythiales</taxon>
        <taxon>Pythiaceae</taxon>
        <taxon>Pythium</taxon>
    </lineage>
</organism>
<keyword evidence="3 6" id="KW-0812">Transmembrane</keyword>
<evidence type="ECO:0000256" key="5">
    <source>
        <dbReference type="ARBA" id="ARBA00023136"/>
    </source>
</evidence>
<keyword evidence="5 6" id="KW-0472">Membrane</keyword>
<evidence type="ECO:0000256" key="3">
    <source>
        <dbReference type="ARBA" id="ARBA00022692"/>
    </source>
</evidence>
<evidence type="ECO:0000256" key="6">
    <source>
        <dbReference type="SAM" id="Phobius"/>
    </source>
</evidence>
<dbReference type="Proteomes" id="UP000794436">
    <property type="component" value="Unassembled WGS sequence"/>
</dbReference>
<evidence type="ECO:0000313" key="7">
    <source>
        <dbReference type="EMBL" id="TMW58792.1"/>
    </source>
</evidence>
<comment type="subcellular location">
    <subcellularLocation>
        <location evidence="1">Membrane</location>
    </subcellularLocation>
</comment>
<dbReference type="InterPro" id="IPR000612">
    <property type="entry name" value="PMP3"/>
</dbReference>
<name>A0A8K1C912_PYTOL</name>
<feature type="transmembrane region" description="Helical" evidence="6">
    <location>
        <begin position="38"/>
        <end position="65"/>
    </location>
</feature>
<evidence type="ECO:0000256" key="4">
    <source>
        <dbReference type="ARBA" id="ARBA00022989"/>
    </source>
</evidence>
<evidence type="ECO:0000256" key="1">
    <source>
        <dbReference type="ARBA" id="ARBA00004370"/>
    </source>
</evidence>
<reference evidence="7" key="1">
    <citation type="submission" date="2019-03" db="EMBL/GenBank/DDBJ databases">
        <title>Long read genome sequence of the mycoparasitic Pythium oligandrum ATCC 38472 isolated from sugarbeet rhizosphere.</title>
        <authorList>
            <person name="Gaulin E."/>
        </authorList>
    </citation>
    <scope>NUCLEOTIDE SEQUENCE</scope>
    <source>
        <strain evidence="7">ATCC 38472_TT</strain>
    </source>
</reference>
<dbReference type="PANTHER" id="PTHR21659">
    <property type="entry name" value="HYDROPHOBIC PROTEIN RCI2 LOW TEMPERATURE AND SALT RESPONSIVE PROTEIN LTI6 -RELATED"/>
    <property type="match status" value="1"/>
</dbReference>
<proteinExistence type="inferred from homology"/>
<evidence type="ECO:0008006" key="9">
    <source>
        <dbReference type="Google" id="ProtNLM"/>
    </source>
</evidence>
<evidence type="ECO:0000313" key="8">
    <source>
        <dbReference type="Proteomes" id="UP000794436"/>
    </source>
</evidence>